<keyword evidence="1" id="KW-1133">Transmembrane helix</keyword>
<accession>D6Z7X1</accession>
<dbReference type="HOGENOM" id="CLU_128227_2_1_11"/>
<dbReference type="STRING" id="640132.Srot_1589"/>
<organism evidence="2 3">
    <name type="scientific">Segniliparus rotundus (strain ATCC BAA-972 / CDC 1076 / CIP 108378 / DSM 44985 / JCM 13578)</name>
    <dbReference type="NCBI Taxonomy" id="640132"/>
    <lineage>
        <taxon>Bacteria</taxon>
        <taxon>Bacillati</taxon>
        <taxon>Actinomycetota</taxon>
        <taxon>Actinomycetes</taxon>
        <taxon>Mycobacteriales</taxon>
        <taxon>Segniliparaceae</taxon>
        <taxon>Segniliparus</taxon>
    </lineage>
</organism>
<proteinExistence type="predicted"/>
<name>D6Z7X1_SEGRD</name>
<keyword evidence="1" id="KW-0812">Transmembrane</keyword>
<feature type="transmembrane region" description="Helical" evidence="1">
    <location>
        <begin position="6"/>
        <end position="30"/>
    </location>
</feature>
<dbReference type="EMBL" id="CP001958">
    <property type="protein sequence ID" value="ADG98051.1"/>
    <property type="molecule type" value="Genomic_DNA"/>
</dbReference>
<gene>
    <name evidence="2" type="ordered locus">Srot_1589</name>
</gene>
<keyword evidence="3" id="KW-1185">Reference proteome</keyword>
<keyword evidence="1" id="KW-0472">Membrane</keyword>
<dbReference type="AlphaFoldDB" id="D6Z7X1"/>
<reference evidence="2 3" key="1">
    <citation type="journal article" date="2010" name="Stand. Genomic Sci.">
        <title>Complete genome sequence of Segniliparus rotundus type strain (CDC 1076).</title>
        <authorList>
            <person name="Sikorski J."/>
            <person name="Lapidus A."/>
            <person name="Copeland A."/>
            <person name="Misra M."/>
            <person name="Glavina Del Rio T."/>
            <person name="Nolan M."/>
            <person name="Lucas S."/>
            <person name="Chen F."/>
            <person name="Tice H."/>
            <person name="Cheng J.F."/>
            <person name="Jando M."/>
            <person name="Schneider S."/>
            <person name="Bruce D."/>
            <person name="Goodwin L."/>
            <person name="Pitluck S."/>
            <person name="Liolios K."/>
            <person name="Mikhailova N."/>
            <person name="Pati A."/>
            <person name="Ivanova N."/>
            <person name="Mavromatis K."/>
            <person name="Chen A."/>
            <person name="Palaniappan K."/>
            <person name="Chertkov O."/>
            <person name="Land M."/>
            <person name="Hauser L."/>
            <person name="Chang Y.J."/>
            <person name="Jeffries C.D."/>
            <person name="Brettin T."/>
            <person name="Detter J.C."/>
            <person name="Han C."/>
            <person name="Rohde M."/>
            <person name="Goker M."/>
            <person name="Bristow J."/>
            <person name="Eisen J.A."/>
            <person name="Markowitz V."/>
            <person name="Hugenholtz P."/>
            <person name="Kyrpides N.C."/>
            <person name="Klenk H.P."/>
        </authorList>
    </citation>
    <scope>NUCLEOTIDE SEQUENCE [LARGE SCALE GENOMIC DNA]</scope>
    <source>
        <strain evidence="3">ATCC BAA-972 / CDC 1076 / CIP 108378 / DSM 44985 / JCM 13578</strain>
    </source>
</reference>
<evidence type="ECO:0000313" key="2">
    <source>
        <dbReference type="EMBL" id="ADG98051.1"/>
    </source>
</evidence>
<evidence type="ECO:0000313" key="3">
    <source>
        <dbReference type="Proteomes" id="UP000002247"/>
    </source>
</evidence>
<protein>
    <submittedName>
        <fullName evidence="2">DivIVA domain protein</fullName>
    </submittedName>
</protein>
<dbReference type="Proteomes" id="UP000002247">
    <property type="component" value="Chromosome"/>
</dbReference>
<dbReference type="NCBIfam" id="TIGR03544">
    <property type="entry name" value="DivI1A_domain"/>
    <property type="match status" value="1"/>
</dbReference>
<dbReference type="eggNOG" id="COG3599">
    <property type="taxonomic scope" value="Bacteria"/>
</dbReference>
<sequence length="109" mass="11580">MGVVVLVLEYMLVAVLVGVGLFGLSVVVFGRGEELGPLPKQASPTTLPHSGVAGDDVRGLTFQVRLRGYDMREVDWALARLAAELDSLREQADGRAPAHEQALAPAADE</sequence>
<dbReference type="InterPro" id="IPR019933">
    <property type="entry name" value="DivIVA_domain"/>
</dbReference>
<dbReference type="KEGG" id="srt:Srot_1589"/>
<evidence type="ECO:0000256" key="1">
    <source>
        <dbReference type="SAM" id="Phobius"/>
    </source>
</evidence>
<dbReference type="Gene3D" id="6.10.250.660">
    <property type="match status" value="1"/>
</dbReference>